<dbReference type="PANTHER" id="PTHR10579:SF177">
    <property type="entry name" value="CALCIUM-ACTIVATED CHLORIDE CHANNEL REGULATOR 4-LIKE PROTEIN"/>
    <property type="match status" value="1"/>
</dbReference>
<feature type="region of interest" description="Disordered" evidence="1">
    <location>
        <begin position="731"/>
        <end position="762"/>
    </location>
</feature>
<organism evidence="5">
    <name type="scientific">Oikopleura dioica</name>
    <name type="common">Tunicate</name>
    <dbReference type="NCBI Taxonomy" id="34765"/>
    <lineage>
        <taxon>Eukaryota</taxon>
        <taxon>Metazoa</taxon>
        <taxon>Chordata</taxon>
        <taxon>Tunicata</taxon>
        <taxon>Appendicularia</taxon>
        <taxon>Copelata</taxon>
        <taxon>Oikopleuridae</taxon>
        <taxon>Oikopleura</taxon>
    </lineage>
</organism>
<dbReference type="Pfam" id="PF08434">
    <property type="entry name" value="CLCA"/>
    <property type="match status" value="2"/>
</dbReference>
<keyword evidence="2" id="KW-0812">Transmembrane</keyword>
<proteinExistence type="predicted"/>
<feature type="compositionally biased region" description="Polar residues" evidence="1">
    <location>
        <begin position="731"/>
        <end position="744"/>
    </location>
</feature>
<dbReference type="InterPro" id="IPR016186">
    <property type="entry name" value="C-type_lectin-like/link_sf"/>
</dbReference>
<dbReference type="InterPro" id="IPR016187">
    <property type="entry name" value="CTDL_fold"/>
</dbReference>
<dbReference type="SMART" id="SM00327">
    <property type="entry name" value="VWA"/>
    <property type="match status" value="1"/>
</dbReference>
<sequence length="1264" mass="143849">MQIFILFSQLLTVFSLSKGTSLGIGSQNWTNHVKLVKNGYEGLYIAISNKVPEDWSLVGKLVWLLHAFSRSLFAKTQKNLYLRKVSIVVPETWNPLQEKPEYERNEYYMSARGLWAANWNTTWNRRMYKSAPNFENTPMRVYHSGDYGGNEPPRTVKGTPCGEAGRYMHFSSGFFLDNAAFGDTTQFETQRSITNAASKFFFEWAKFKWGVFDSLQQQVCKKFKEEKVSKDGSPCTEQNEDDCYILGIEEKSQQCQHCNDRTVEDLLLQHPDFTSLLSPSSLNQNDAVPEIDLFFRPPRRIVLCLDASTSMLEGNRLSMVRNAVRQFIYTVSSGTYVGIISFNRMSTRRQDLIEIIDEDERAFLVSRLPKDESVASGTSIGKAILRGINMLQQSGPEYLRKMDGGEILLLSDGLEWNTPSVEETMELVKLSGVRVNTISLGNSDTNVLDYLALATKGTPSYSLVQPEESLVALTDAFYSQLGTSEGEAIPIKNEQFTIDPATIKFLPFVIDPSIGKNTFIQLHFGKTTSSSDRLFEPKITLIFPNGEVYDKTANRVSGGKIVFATEADDGFRISLPGLIEYGRFNLKIDSFGSSQKISIFVSISSFGRKAEEYPIQMNSYVMQPKAKKELFVFAEIQEGQYPVLDAFVWVEIYRPAGSGIETFRIELLRLYDDGQYGDLNANDGIYTAVYSEFLSQGKYKMRFFSTSINPVDKEKQTQVIARVNRKGFIGGNSTTSGTHFINNNNRRRRETDSGEGEEDPRNFPRVERMWAMDKSSKIQQERFNRHYYLNMGLSTQRLFDTPMILETDTKSIWERIATITAAPRGFHGICDGDDFFAVMNRCYKVVEEHTKRVTLANLTCKDEGAVLMKADEVDEIMLAFQTTKKYNQNIWLDGYDEKAMEIASQKYMRKKEIHIVRKTRTNIHAQTIEELTNMTTESYAAWHKAGGFPETCTWMTVAPPGKLNNIITSSRKEQCVTNDESFAYICEKPGKDISPPEPVRQLSVRRYRDEAIIVFKEPHDQGRRVSKYEIRLFASSPKDTKLSDFAFGYIVPPSDRLISVSKDLLPEKVDKEKEIRLNLQPLKGIVVFDFNAVKTYLDAPPYFIGNIEVRIDVKESADYSKSHLIMDLKNFFKNLNERFRLGSYITRLHVSGKQEFELKEETTNYNPTPAPQVLVITKNNPDQPVTMLPVTESQKDETNYTAVGMIVGGLVGAMAIGTVLAVMQRGKKTVDEQLSKRKKSKRRKSKKKKQQKRQASILDLANYM</sequence>
<dbReference type="SUPFAM" id="SSF56436">
    <property type="entry name" value="C-type lectin-like"/>
    <property type="match status" value="1"/>
</dbReference>
<evidence type="ECO:0000256" key="3">
    <source>
        <dbReference type="SAM" id="SignalP"/>
    </source>
</evidence>
<dbReference type="CDD" id="cd00198">
    <property type="entry name" value="vWFA"/>
    <property type="match status" value="1"/>
</dbReference>
<dbReference type="InterPro" id="IPR051266">
    <property type="entry name" value="CLCR"/>
</dbReference>
<evidence type="ECO:0000313" key="5">
    <source>
        <dbReference type="EMBL" id="CBY31745.1"/>
    </source>
</evidence>
<protein>
    <recommendedName>
        <fullName evidence="4">VWFA domain-containing protein</fullName>
    </recommendedName>
</protein>
<feature type="transmembrane region" description="Helical" evidence="2">
    <location>
        <begin position="1200"/>
        <end position="1223"/>
    </location>
</feature>
<dbReference type="Pfam" id="PF00092">
    <property type="entry name" value="VWA"/>
    <property type="match status" value="1"/>
</dbReference>
<dbReference type="NCBIfam" id="NF041940">
    <property type="entry name" value="choice_anch_X"/>
    <property type="match status" value="1"/>
</dbReference>
<dbReference type="PANTHER" id="PTHR10579">
    <property type="entry name" value="CALCIUM-ACTIVATED CHLORIDE CHANNEL REGULATOR"/>
    <property type="match status" value="1"/>
</dbReference>
<dbReference type="EMBL" id="FN654316">
    <property type="protein sequence ID" value="CBY31745.1"/>
    <property type="molecule type" value="Genomic_DNA"/>
</dbReference>
<dbReference type="InterPro" id="IPR013642">
    <property type="entry name" value="CLCA_N"/>
</dbReference>
<keyword evidence="3" id="KW-0732">Signal</keyword>
<evidence type="ECO:0000256" key="1">
    <source>
        <dbReference type="SAM" id="MobiDB-lite"/>
    </source>
</evidence>
<dbReference type="AlphaFoldDB" id="E4Y7Z5"/>
<accession>E4Y7Z5</accession>
<dbReference type="InterPro" id="IPR036465">
    <property type="entry name" value="vWFA_dom_sf"/>
</dbReference>
<dbReference type="Gene3D" id="3.10.100.10">
    <property type="entry name" value="Mannose-Binding Protein A, subunit A"/>
    <property type="match status" value="1"/>
</dbReference>
<reference evidence="5" key="1">
    <citation type="journal article" date="2010" name="Science">
        <title>Plasticity of animal genome architecture unmasked by rapid evolution of a pelagic tunicate.</title>
        <authorList>
            <person name="Denoeud F."/>
            <person name="Henriet S."/>
            <person name="Mungpakdee S."/>
            <person name="Aury J.M."/>
            <person name="Da Silva C."/>
            <person name="Brinkmann H."/>
            <person name="Mikhaleva J."/>
            <person name="Olsen L.C."/>
            <person name="Jubin C."/>
            <person name="Canestro C."/>
            <person name="Bouquet J.M."/>
            <person name="Danks G."/>
            <person name="Poulain J."/>
            <person name="Campsteijn C."/>
            <person name="Adamski M."/>
            <person name="Cross I."/>
            <person name="Yadetie F."/>
            <person name="Muffato M."/>
            <person name="Louis A."/>
            <person name="Butcher S."/>
            <person name="Tsagkogeorga G."/>
            <person name="Konrad A."/>
            <person name="Singh S."/>
            <person name="Jensen M.F."/>
            <person name="Cong E.H."/>
            <person name="Eikeseth-Otteraa H."/>
            <person name="Noel B."/>
            <person name="Anthouard V."/>
            <person name="Porcel B.M."/>
            <person name="Kachouri-Lafond R."/>
            <person name="Nishino A."/>
            <person name="Ugolini M."/>
            <person name="Chourrout P."/>
            <person name="Nishida H."/>
            <person name="Aasland R."/>
            <person name="Huzurbazar S."/>
            <person name="Westhof E."/>
            <person name="Delsuc F."/>
            <person name="Lehrach H."/>
            <person name="Reinhardt R."/>
            <person name="Weissenbach J."/>
            <person name="Roy S.W."/>
            <person name="Artiguenave F."/>
            <person name="Postlethwait J.H."/>
            <person name="Manak J.R."/>
            <person name="Thompson E.M."/>
            <person name="Jaillon O."/>
            <person name="Du Pasquier L."/>
            <person name="Boudinot P."/>
            <person name="Liberles D.A."/>
            <person name="Volff J.N."/>
            <person name="Philippe H."/>
            <person name="Lenhard B."/>
            <person name="Roest Crollius H."/>
            <person name="Wincker P."/>
            <person name="Chourrout D."/>
        </authorList>
    </citation>
    <scope>NUCLEOTIDE SEQUENCE [LARGE SCALE GENOMIC DNA]</scope>
</reference>
<feature type="compositionally biased region" description="Basic residues" evidence="1">
    <location>
        <begin position="1236"/>
        <end position="1252"/>
    </location>
</feature>
<dbReference type="Gene3D" id="3.40.50.410">
    <property type="entry name" value="von Willebrand factor, type A domain"/>
    <property type="match status" value="1"/>
</dbReference>
<evidence type="ECO:0000256" key="2">
    <source>
        <dbReference type="SAM" id="Phobius"/>
    </source>
</evidence>
<keyword evidence="2" id="KW-1133">Transmembrane helix</keyword>
<dbReference type="InterPro" id="IPR002035">
    <property type="entry name" value="VWF_A"/>
</dbReference>
<feature type="domain" description="VWFA" evidence="4">
    <location>
        <begin position="300"/>
        <end position="481"/>
    </location>
</feature>
<feature type="chain" id="PRO_5005673779" description="VWFA domain-containing protein" evidence="3">
    <location>
        <begin position="20"/>
        <end position="1264"/>
    </location>
</feature>
<dbReference type="SUPFAM" id="SSF53300">
    <property type="entry name" value="vWA-like"/>
    <property type="match status" value="1"/>
</dbReference>
<dbReference type="Proteomes" id="UP000011014">
    <property type="component" value="Unassembled WGS sequence"/>
</dbReference>
<dbReference type="PROSITE" id="PS50234">
    <property type="entry name" value="VWFA"/>
    <property type="match status" value="1"/>
</dbReference>
<evidence type="ECO:0000259" key="4">
    <source>
        <dbReference type="PROSITE" id="PS50234"/>
    </source>
</evidence>
<gene>
    <name evidence="5" type="ORF">GSOID_T00028955001</name>
</gene>
<feature type="region of interest" description="Disordered" evidence="1">
    <location>
        <begin position="1230"/>
        <end position="1264"/>
    </location>
</feature>
<keyword evidence="2" id="KW-0472">Membrane</keyword>
<feature type="signal peptide" evidence="3">
    <location>
        <begin position="1"/>
        <end position="19"/>
    </location>
</feature>
<name>E4Y7Z5_OIKDI</name>